<protein>
    <recommendedName>
        <fullName evidence="1">Nucleolar 27S pre-rRNA processing Urb2/Npa2 C-terminal domain-containing protein</fullName>
    </recommendedName>
</protein>
<dbReference type="AlphaFoldDB" id="A0AAV5DD98"/>
<evidence type="ECO:0000313" key="3">
    <source>
        <dbReference type="Proteomes" id="UP001054889"/>
    </source>
</evidence>
<accession>A0AAV5DD98</accession>
<keyword evidence="3" id="KW-1185">Reference proteome</keyword>
<gene>
    <name evidence="2" type="primary">ga26692</name>
    <name evidence="2" type="ORF">PR202_ga26692</name>
</gene>
<dbReference type="GO" id="GO:0042254">
    <property type="term" value="P:ribosome biogenesis"/>
    <property type="evidence" value="ECO:0007669"/>
    <property type="project" value="TreeGrafter"/>
</dbReference>
<feature type="domain" description="Nucleolar 27S pre-rRNA processing Urb2/Npa2 C-terminal" evidence="1">
    <location>
        <begin position="1033"/>
        <end position="1125"/>
    </location>
</feature>
<dbReference type="InterPro" id="IPR018849">
    <property type="entry name" value="Urb2/Npa2_C"/>
</dbReference>
<dbReference type="GO" id="GO:0005730">
    <property type="term" value="C:nucleolus"/>
    <property type="evidence" value="ECO:0007669"/>
    <property type="project" value="TreeGrafter"/>
</dbReference>
<dbReference type="Pfam" id="PF10441">
    <property type="entry name" value="Urb2"/>
    <property type="match status" value="1"/>
</dbReference>
<reference evidence="2" key="2">
    <citation type="submission" date="2021-12" db="EMBL/GenBank/DDBJ databases">
        <title>Resequencing data analysis of finger millet.</title>
        <authorList>
            <person name="Hatakeyama M."/>
            <person name="Aluri S."/>
            <person name="Balachadran M.T."/>
            <person name="Sivarajan S.R."/>
            <person name="Poveda L."/>
            <person name="Shimizu-Inatsugi R."/>
            <person name="Schlapbach R."/>
            <person name="Sreeman S.M."/>
            <person name="Shimizu K.K."/>
        </authorList>
    </citation>
    <scope>NUCLEOTIDE SEQUENCE</scope>
</reference>
<dbReference type="Proteomes" id="UP001054889">
    <property type="component" value="Unassembled WGS sequence"/>
</dbReference>
<sequence>MERDQASPKPPGLALVAAPEVRGNTWTSFYRYRARSSPSKGVDLWASCVIEVINLAQKVSINERNCCPVLRNLATCLLGQFSSFLRFYANPKNIFHAFVEKILEPLLELLVLLNSQVNSNKTTQAGEILRIVEDVLSNGLFHPQHLSGYFGLKSLTKTSAAKDIKGSYHRHLFERFKGIKADNKAVLLAGFGYLLQLFVSRVRNQKTAFASSGALSWLQRGSGDSDESQQHREPLFEVFMQFMEPLVLECKSYSQKEFSKLGVTRLVEVHCMLKSINVMLKTAIEEKIYVPTEDTSEGSYLNFLQDIYTFLISISEMMYEFWVSALHFEDASIKKILPLMFAEVTAAVGHFLEIEYKVLGDDLVKLWLMIFALSAVNASSKDIKPCFLLASKISSLSSQMICTFSELRQVSRSIFKLCYAVRTFGTGGPGVVQGSFSVASLSSEKCLASLTTLLSDETLMGAIRASIKSMPEGQSSRCIDELTLDLTETLKWTKGRSSEYDLKEPGESLSSGRKPIFYQKAELLGRHLSELYASVLESVTVTSSNSTLVGKSVGRDLVTLIGRLRHSNILLKMLHSNLVTRIQETLNLEGDLQSRGHTTDQFYDELCKALLKNLSSSFCRALKKSVSSFVNDSDEDSALLNSAPDLKKIISNLENGKLIDKTSELFAALANVNSLFCFLDYKKQIKCSLSVSSINSKALENDDHTFDTLENPALEYVKSMADLLEKTTAGMPELYCENGFVKIDVAMDAWEKYVKKDSDIPAHSNRTSGVSCGSHAFDMSKIQSVENILLENLLKGECPLIAFTLREVYNVSAAIVKLHGTLSFSCDDSGQTCSPVRQLSFGSLFETAFVSLQKIADMSSWPHMSSLVWIDGILRYLEVLGSSFTLPGLNIPLEVYTQIVSAHLKAIGKCILLQGKNATLPTHEIGSSTKTLQLQNASGYVFPKVLIDRQNRLKSLKSRLRLLLKKIVNIASNNHLNAALQVIERALVGVNQYSHSIYEIYTGNPDGGAISSNVAAGIDCLYLFLEFVPDSKMVNMAGYFAWNMEEAVKCASFFRRIYEEMRQQREILGKYSLHFLAGYISMFSGQGPFQTGITREIDEALRPGVYSLIDICEESDFQQLHTYLGGS</sequence>
<dbReference type="InterPro" id="IPR052609">
    <property type="entry name" value="Ribosome_Biogenesis_Reg"/>
</dbReference>
<dbReference type="PANTHER" id="PTHR15682:SF2">
    <property type="entry name" value="UNHEALTHY RIBOSOME BIOGENESIS PROTEIN 2 HOMOLOG"/>
    <property type="match status" value="1"/>
</dbReference>
<reference evidence="2" key="1">
    <citation type="journal article" date="2018" name="DNA Res.">
        <title>Multiple hybrid de novo genome assembly of finger millet, an orphan allotetraploid crop.</title>
        <authorList>
            <person name="Hatakeyama M."/>
            <person name="Aluri S."/>
            <person name="Balachadran M.T."/>
            <person name="Sivarajan S.R."/>
            <person name="Patrignani A."/>
            <person name="Gruter S."/>
            <person name="Poveda L."/>
            <person name="Shimizu-Inatsugi R."/>
            <person name="Baeten J."/>
            <person name="Francoijs K.J."/>
            <person name="Nataraja K.N."/>
            <person name="Reddy Y.A.N."/>
            <person name="Phadnis S."/>
            <person name="Ravikumar R.L."/>
            <person name="Schlapbach R."/>
            <person name="Sreeman S.M."/>
            <person name="Shimizu K.K."/>
        </authorList>
    </citation>
    <scope>NUCLEOTIDE SEQUENCE</scope>
</reference>
<name>A0AAV5DD98_ELECO</name>
<proteinExistence type="predicted"/>
<dbReference type="EMBL" id="BQKI01000015">
    <property type="protein sequence ID" value="GJN08739.1"/>
    <property type="molecule type" value="Genomic_DNA"/>
</dbReference>
<evidence type="ECO:0000259" key="1">
    <source>
        <dbReference type="Pfam" id="PF10441"/>
    </source>
</evidence>
<evidence type="ECO:0000313" key="2">
    <source>
        <dbReference type="EMBL" id="GJN08739.1"/>
    </source>
</evidence>
<organism evidence="2 3">
    <name type="scientific">Eleusine coracana subsp. coracana</name>
    <dbReference type="NCBI Taxonomy" id="191504"/>
    <lineage>
        <taxon>Eukaryota</taxon>
        <taxon>Viridiplantae</taxon>
        <taxon>Streptophyta</taxon>
        <taxon>Embryophyta</taxon>
        <taxon>Tracheophyta</taxon>
        <taxon>Spermatophyta</taxon>
        <taxon>Magnoliopsida</taxon>
        <taxon>Liliopsida</taxon>
        <taxon>Poales</taxon>
        <taxon>Poaceae</taxon>
        <taxon>PACMAD clade</taxon>
        <taxon>Chloridoideae</taxon>
        <taxon>Cynodonteae</taxon>
        <taxon>Eleusininae</taxon>
        <taxon>Eleusine</taxon>
    </lineage>
</organism>
<dbReference type="PANTHER" id="PTHR15682">
    <property type="entry name" value="UNHEALTHY RIBOSOME BIOGENESIS PROTEIN 2 HOMOLOG"/>
    <property type="match status" value="1"/>
</dbReference>
<comment type="caution">
    <text evidence="2">The sequence shown here is derived from an EMBL/GenBank/DDBJ whole genome shotgun (WGS) entry which is preliminary data.</text>
</comment>